<dbReference type="InterPro" id="IPR001647">
    <property type="entry name" value="HTH_TetR"/>
</dbReference>
<keyword evidence="1" id="KW-0805">Transcription regulation</keyword>
<dbReference type="SUPFAM" id="SSF46689">
    <property type="entry name" value="Homeodomain-like"/>
    <property type="match status" value="1"/>
</dbReference>
<evidence type="ECO:0000256" key="3">
    <source>
        <dbReference type="ARBA" id="ARBA00023163"/>
    </source>
</evidence>
<evidence type="ECO:0000313" key="7">
    <source>
        <dbReference type="Proteomes" id="UP000572635"/>
    </source>
</evidence>
<dbReference type="GO" id="GO:0003700">
    <property type="term" value="F:DNA-binding transcription factor activity"/>
    <property type="evidence" value="ECO:0007669"/>
    <property type="project" value="TreeGrafter"/>
</dbReference>
<dbReference type="RefSeq" id="WP_184399456.1">
    <property type="nucleotide sequence ID" value="NZ_BAAAJD010000068.1"/>
</dbReference>
<keyword evidence="3" id="KW-0804">Transcription</keyword>
<dbReference type="AlphaFoldDB" id="A0A7W8QUF7"/>
<dbReference type="InterPro" id="IPR009057">
    <property type="entry name" value="Homeodomain-like_sf"/>
</dbReference>
<proteinExistence type="predicted"/>
<feature type="DNA-binding region" description="H-T-H motif" evidence="4">
    <location>
        <begin position="41"/>
        <end position="60"/>
    </location>
</feature>
<dbReference type="PANTHER" id="PTHR30055">
    <property type="entry name" value="HTH-TYPE TRANSCRIPTIONAL REGULATOR RUTR"/>
    <property type="match status" value="1"/>
</dbReference>
<dbReference type="PROSITE" id="PS50977">
    <property type="entry name" value="HTH_TETR_2"/>
    <property type="match status" value="1"/>
</dbReference>
<evidence type="ECO:0000259" key="5">
    <source>
        <dbReference type="PROSITE" id="PS50977"/>
    </source>
</evidence>
<dbReference type="Pfam" id="PF00440">
    <property type="entry name" value="TetR_N"/>
    <property type="match status" value="1"/>
</dbReference>
<evidence type="ECO:0000313" key="6">
    <source>
        <dbReference type="EMBL" id="MBB5436143.1"/>
    </source>
</evidence>
<protein>
    <submittedName>
        <fullName evidence="6">AcrR family transcriptional regulator</fullName>
    </submittedName>
</protein>
<gene>
    <name evidence="6" type="ORF">HDA36_006291</name>
</gene>
<organism evidence="6 7">
    <name type="scientific">Nocardiopsis composta</name>
    <dbReference type="NCBI Taxonomy" id="157465"/>
    <lineage>
        <taxon>Bacteria</taxon>
        <taxon>Bacillati</taxon>
        <taxon>Actinomycetota</taxon>
        <taxon>Actinomycetes</taxon>
        <taxon>Streptosporangiales</taxon>
        <taxon>Nocardiopsidaceae</taxon>
        <taxon>Nocardiopsis</taxon>
    </lineage>
</organism>
<sequence length="226" mass="24364">MHEQQTAARGGRREALKARHRRAIIDAASELMDELEGTHFTVDQLAERADVSRRTVFNHFGSLDEVVLEVLGRVLETIVDSIDAGLAADPAERAAEVPLFDRVAAALRNTDLVTPIVRLTRSLGEPGGAGASAHGEAVLFERAFTDLSARTAAVARRHHPEADPFTVDLMCSSLVSGGLVVVRYWEEATGGVDSAESRRVWDGLLERMISATRAGYGAHRPDAGTS</sequence>
<comment type="caution">
    <text evidence="6">The sequence shown here is derived from an EMBL/GenBank/DDBJ whole genome shotgun (WGS) entry which is preliminary data.</text>
</comment>
<dbReference type="PANTHER" id="PTHR30055:SF234">
    <property type="entry name" value="HTH-TYPE TRANSCRIPTIONAL REGULATOR BETI"/>
    <property type="match status" value="1"/>
</dbReference>
<name>A0A7W8QUF7_9ACTN</name>
<dbReference type="GO" id="GO:0000976">
    <property type="term" value="F:transcription cis-regulatory region binding"/>
    <property type="evidence" value="ECO:0007669"/>
    <property type="project" value="TreeGrafter"/>
</dbReference>
<evidence type="ECO:0000256" key="4">
    <source>
        <dbReference type="PROSITE-ProRule" id="PRU00335"/>
    </source>
</evidence>
<evidence type="ECO:0000256" key="2">
    <source>
        <dbReference type="ARBA" id="ARBA00023125"/>
    </source>
</evidence>
<accession>A0A7W8QUF7</accession>
<dbReference type="InterPro" id="IPR050109">
    <property type="entry name" value="HTH-type_TetR-like_transc_reg"/>
</dbReference>
<dbReference type="Gene3D" id="1.10.357.10">
    <property type="entry name" value="Tetracycline Repressor, domain 2"/>
    <property type="match status" value="1"/>
</dbReference>
<feature type="domain" description="HTH tetR-type" evidence="5">
    <location>
        <begin position="18"/>
        <end position="78"/>
    </location>
</feature>
<keyword evidence="7" id="KW-1185">Reference proteome</keyword>
<reference evidence="6 7" key="1">
    <citation type="submission" date="2020-08" db="EMBL/GenBank/DDBJ databases">
        <title>Sequencing the genomes of 1000 actinobacteria strains.</title>
        <authorList>
            <person name="Klenk H.-P."/>
        </authorList>
    </citation>
    <scope>NUCLEOTIDE SEQUENCE [LARGE SCALE GENOMIC DNA]</scope>
    <source>
        <strain evidence="6 7">DSM 44551</strain>
    </source>
</reference>
<dbReference type="Proteomes" id="UP000572635">
    <property type="component" value="Unassembled WGS sequence"/>
</dbReference>
<dbReference type="EMBL" id="JACHDB010000002">
    <property type="protein sequence ID" value="MBB5436143.1"/>
    <property type="molecule type" value="Genomic_DNA"/>
</dbReference>
<keyword evidence="2 4" id="KW-0238">DNA-binding</keyword>
<evidence type="ECO:0000256" key="1">
    <source>
        <dbReference type="ARBA" id="ARBA00023015"/>
    </source>
</evidence>